<reference evidence="1" key="1">
    <citation type="submission" date="2022-10" db="EMBL/GenBank/DDBJ databases">
        <title>Complete Genome of Trichothecium roseum strain YXFP-22015, a Plant Pathogen Isolated from Citrus.</title>
        <authorList>
            <person name="Wang Y."/>
            <person name="Zhu L."/>
        </authorList>
    </citation>
    <scope>NUCLEOTIDE SEQUENCE</scope>
    <source>
        <strain evidence="1">YXFP-22015</strain>
    </source>
</reference>
<evidence type="ECO:0000313" key="2">
    <source>
        <dbReference type="Proteomes" id="UP001163324"/>
    </source>
</evidence>
<name>A0ACC0UTN8_9HYPO</name>
<accession>A0ACC0UTN8</accession>
<gene>
    <name evidence="1" type="ORF">N3K66_007911</name>
</gene>
<proteinExistence type="predicted"/>
<dbReference type="Proteomes" id="UP001163324">
    <property type="component" value="Chromosome 8"/>
</dbReference>
<protein>
    <submittedName>
        <fullName evidence="1">Uncharacterized protein</fullName>
    </submittedName>
</protein>
<dbReference type="EMBL" id="CM047947">
    <property type="protein sequence ID" value="KAI9896889.1"/>
    <property type="molecule type" value="Genomic_DNA"/>
</dbReference>
<keyword evidence="2" id="KW-1185">Reference proteome</keyword>
<comment type="caution">
    <text evidence="1">The sequence shown here is derived from an EMBL/GenBank/DDBJ whole genome shotgun (WGS) entry which is preliminary data.</text>
</comment>
<evidence type="ECO:0000313" key="1">
    <source>
        <dbReference type="EMBL" id="KAI9896889.1"/>
    </source>
</evidence>
<organism evidence="1 2">
    <name type="scientific">Trichothecium roseum</name>
    <dbReference type="NCBI Taxonomy" id="47278"/>
    <lineage>
        <taxon>Eukaryota</taxon>
        <taxon>Fungi</taxon>
        <taxon>Dikarya</taxon>
        <taxon>Ascomycota</taxon>
        <taxon>Pezizomycotina</taxon>
        <taxon>Sordariomycetes</taxon>
        <taxon>Hypocreomycetidae</taxon>
        <taxon>Hypocreales</taxon>
        <taxon>Hypocreales incertae sedis</taxon>
        <taxon>Trichothecium</taxon>
    </lineage>
</organism>
<sequence length="1178" mass="126351">MKITADSELMKNQKHAVVMGQQQNFQVLQTARGDALFFSIGTDDVLYLTSEVRESSSGWLQVDLSSQVVGGSAGAKAKAFAVSQNPETMNIDVSMVLTDGSGEDALFISRDNSTDRGSWADDIAWAKVPFDAVHGPAPSPLRITDVHMLTQPSGDGGPGVLTWFVDIVRSPGDGFQLLERFYVEPDSEVKWVRHTLPNDVEEGSTSSCLGRRQGDAVDGIYTFGKVGGSLSLIFTPKKNVWSPRSPPTSSRLGFPTGATAISSSLDDQGLSSLFVAAEGGLYHFKPGQQKDGATPNLIIPSSPVCNTNTFAGATHLRSSTVGSRTAVWGLNARRDLVCATCPAGHEAEPARWSLPMRIHTAVSRFSFYLNIRAPTNVLFALVGDGNLLQLSQDPAVGTWTQRRITLPALDNEKVFETSTFTTVVKVADENGLPVADQVVSIQSAQTASLNVNNIYRKIDLDSRIEARTDGTGSVTIVQDIRSLPAVILQIKCEDKTVDIDPQAKIAQRLSTIQSGKDLDNIRIKTEDGKSRPLVPSDVSQRDKDTVAKVIPQLLNARSKLPEDGSAYKKDPNTTALENQQFSVWGVSCADGLQFLDEKRANEHLEGLKSLPISTSYAARSSAQSASVGEWIESSAADLLSFLKDQFEAVQDFFVKAYEEVSQFVVRIGNVIYTAILDCYNAVSEAIEFVFTKIKVFFQDLIQWLGFLFDWDDILRTHRVIKNIITQYAKQAVDKISDAQEQVKKGFGDVRGLLESKELDNIEDSGQTIGQQQQDKVSSVPGNASPQNNWAVYHANNGLTSLGGGGSASGYDTDGVDNLLGILESAIRDEGKALEDAFQRIKDNVVSKIGSLSPIQIIQEVFKIIGIFLIDTAENIVMKLLDLAKLFISGLFGLLDDAVNIPILSPLYKWITKGDSLSCLDLICLIAAIPGTIVYKLVANSSPFPDSQHTKLLIEAPDFATLSMLLSETDTSSLYLGAGTHKTAAGTAAAPSPAKVVTAVLKCSVLFINHINVGFAYAKRELMISGKIVNGISIALWLAAATPTISSNFPAPASWTYFSDALLAVGLCKTVTDNSGLDSPAWKNYLSPTLAAILALTALAPAVGGYVAKEKRKASDEVGLVASICSTGSGVLTFFTPLKTWGPEISAPAFAVSMGLSMLGGGFSAASGAAVLMEAGNPS</sequence>